<dbReference type="AlphaFoldDB" id="A0A2N3QN98"/>
<dbReference type="Proteomes" id="UP000233722">
    <property type="component" value="Unassembled WGS sequence"/>
</dbReference>
<organism evidence="2 3">
    <name type="scientific">Bifidobacterium pseudolongum subsp. globosum</name>
    <dbReference type="NCBI Taxonomy" id="1690"/>
    <lineage>
        <taxon>Bacteria</taxon>
        <taxon>Bacillati</taxon>
        <taxon>Actinomycetota</taxon>
        <taxon>Actinomycetes</taxon>
        <taxon>Bifidobacteriales</taxon>
        <taxon>Bifidobacteriaceae</taxon>
        <taxon>Bifidobacterium</taxon>
    </lineage>
</organism>
<evidence type="ECO:0000313" key="2">
    <source>
        <dbReference type="EMBL" id="PKU93140.1"/>
    </source>
</evidence>
<evidence type="ECO:0000256" key="1">
    <source>
        <dbReference type="SAM" id="Phobius"/>
    </source>
</evidence>
<keyword evidence="1" id="KW-0472">Membrane</keyword>
<evidence type="ECO:0000313" key="3">
    <source>
        <dbReference type="Proteomes" id="UP000233722"/>
    </source>
</evidence>
<keyword evidence="1" id="KW-1133">Transmembrane helix</keyword>
<protein>
    <submittedName>
        <fullName evidence="2">Uncharacterized protein</fullName>
    </submittedName>
</protein>
<name>A0A2N3QN98_9BIFI</name>
<dbReference type="EMBL" id="PCHA01000038">
    <property type="protein sequence ID" value="PKU93140.1"/>
    <property type="molecule type" value="Genomic_DNA"/>
</dbReference>
<reference evidence="2 3" key="1">
    <citation type="submission" date="2017-10" db="EMBL/GenBank/DDBJ databases">
        <title>Bifidobacterium genomics.</title>
        <authorList>
            <person name="Lugli G.A."/>
            <person name="Milani C."/>
            <person name="Mancabelli L."/>
        </authorList>
    </citation>
    <scope>NUCLEOTIDE SEQUENCE [LARGE SCALE GENOMIC DNA]</scope>
    <source>
        <strain evidence="2 3">1747B</strain>
    </source>
</reference>
<gene>
    <name evidence="2" type="ORF">CQR45_1810</name>
</gene>
<feature type="transmembrane region" description="Helical" evidence="1">
    <location>
        <begin position="20"/>
        <end position="41"/>
    </location>
</feature>
<dbReference type="RefSeq" id="WP_101431189.1">
    <property type="nucleotide sequence ID" value="NZ_PCHA01000038.1"/>
</dbReference>
<proteinExistence type="predicted"/>
<comment type="caution">
    <text evidence="2">The sequence shown here is derived from an EMBL/GenBank/DDBJ whole genome shotgun (WGS) entry which is preliminary data.</text>
</comment>
<keyword evidence="1" id="KW-0812">Transmembrane</keyword>
<accession>A0A2N3QN98</accession>
<sequence length="60" mass="6758">MHTEAFKPPRTRPQHTVRSIIRNAACATAFALCLIIVTAYWKTGTLFHNADDTEWADLAN</sequence>